<dbReference type="OrthoDB" id="769662at2"/>
<dbReference type="SUPFAM" id="SSF46785">
    <property type="entry name" value="Winged helix' DNA-binding domain"/>
    <property type="match status" value="1"/>
</dbReference>
<gene>
    <name evidence="5" type="ORF">CLV60_107164</name>
</gene>
<name>A0A2P8G1P8_9BACT</name>
<dbReference type="EMBL" id="PYAS01000007">
    <property type="protein sequence ID" value="PSL27899.1"/>
    <property type="molecule type" value="Genomic_DNA"/>
</dbReference>
<organism evidence="5 6">
    <name type="scientific">Dyadobacter jiangsuensis</name>
    <dbReference type="NCBI Taxonomy" id="1591085"/>
    <lineage>
        <taxon>Bacteria</taxon>
        <taxon>Pseudomonadati</taxon>
        <taxon>Bacteroidota</taxon>
        <taxon>Cytophagia</taxon>
        <taxon>Cytophagales</taxon>
        <taxon>Spirosomataceae</taxon>
        <taxon>Dyadobacter</taxon>
    </lineage>
</organism>
<dbReference type="Gene3D" id="1.10.10.10">
    <property type="entry name" value="Winged helix-like DNA-binding domain superfamily/Winged helix DNA-binding domain"/>
    <property type="match status" value="1"/>
</dbReference>
<evidence type="ECO:0000256" key="3">
    <source>
        <dbReference type="ARBA" id="ARBA00023163"/>
    </source>
</evidence>
<dbReference type="Pfam" id="PF01638">
    <property type="entry name" value="HxlR"/>
    <property type="match status" value="1"/>
</dbReference>
<comment type="caution">
    <text evidence="5">The sequence shown here is derived from an EMBL/GenBank/DDBJ whole genome shotgun (WGS) entry which is preliminary data.</text>
</comment>
<evidence type="ECO:0000313" key="6">
    <source>
        <dbReference type="Proteomes" id="UP000241964"/>
    </source>
</evidence>
<proteinExistence type="predicted"/>
<dbReference type="GO" id="GO:0003677">
    <property type="term" value="F:DNA binding"/>
    <property type="evidence" value="ECO:0007669"/>
    <property type="project" value="UniProtKB-KW"/>
</dbReference>
<dbReference type="InterPro" id="IPR036390">
    <property type="entry name" value="WH_DNA-bd_sf"/>
</dbReference>
<keyword evidence="2" id="KW-0238">DNA-binding</keyword>
<dbReference type="InterPro" id="IPR002577">
    <property type="entry name" value="HTH_HxlR"/>
</dbReference>
<evidence type="ECO:0000256" key="2">
    <source>
        <dbReference type="ARBA" id="ARBA00023125"/>
    </source>
</evidence>
<evidence type="ECO:0000259" key="4">
    <source>
        <dbReference type="PROSITE" id="PS51118"/>
    </source>
</evidence>
<dbReference type="Proteomes" id="UP000241964">
    <property type="component" value="Unassembled WGS sequence"/>
</dbReference>
<accession>A0A2P8G1P8</accession>
<dbReference type="PROSITE" id="PS51118">
    <property type="entry name" value="HTH_HXLR"/>
    <property type="match status" value="1"/>
</dbReference>
<keyword evidence="3" id="KW-0804">Transcription</keyword>
<dbReference type="AlphaFoldDB" id="A0A2P8G1P8"/>
<feature type="domain" description="HTH hxlR-type" evidence="4">
    <location>
        <begin position="16"/>
        <end position="119"/>
    </location>
</feature>
<dbReference type="PANTHER" id="PTHR33204">
    <property type="entry name" value="TRANSCRIPTIONAL REGULATOR, MARR FAMILY"/>
    <property type="match status" value="1"/>
</dbReference>
<evidence type="ECO:0000313" key="5">
    <source>
        <dbReference type="EMBL" id="PSL27899.1"/>
    </source>
</evidence>
<sequence>MAFTHHNGERPSPAQCYNKLNAAGDALYVIGGKWRLRIIIALSEGHKRFNEIQRAMNGISARVLSNELKELEINGFVTRKVYTDFPVSIEYELTPYSDTLSPVIESLINWGEMHRQRIMHAEKSEEKNATALAEIL</sequence>
<protein>
    <submittedName>
        <fullName evidence="5">HxlR family transcriptional regulator</fullName>
    </submittedName>
</protein>
<keyword evidence="1" id="KW-0805">Transcription regulation</keyword>
<dbReference type="RefSeq" id="WP_106596382.1">
    <property type="nucleotide sequence ID" value="NZ_PYAS01000007.1"/>
</dbReference>
<evidence type="ECO:0000256" key="1">
    <source>
        <dbReference type="ARBA" id="ARBA00023015"/>
    </source>
</evidence>
<keyword evidence="6" id="KW-1185">Reference proteome</keyword>
<reference evidence="5 6" key="1">
    <citation type="submission" date="2018-03" db="EMBL/GenBank/DDBJ databases">
        <title>Genomic Encyclopedia of Archaeal and Bacterial Type Strains, Phase II (KMG-II): from individual species to whole genera.</title>
        <authorList>
            <person name="Goeker M."/>
        </authorList>
    </citation>
    <scope>NUCLEOTIDE SEQUENCE [LARGE SCALE GENOMIC DNA]</scope>
    <source>
        <strain evidence="5 6">DSM 29057</strain>
    </source>
</reference>
<dbReference type="InterPro" id="IPR036388">
    <property type="entry name" value="WH-like_DNA-bd_sf"/>
</dbReference>